<dbReference type="OrthoDB" id="9794403at2"/>
<dbReference type="Gene3D" id="3.30.70.1290">
    <property type="entry name" value="Transposase IS200-like"/>
    <property type="match status" value="1"/>
</dbReference>
<keyword evidence="3" id="KW-1185">Reference proteome</keyword>
<evidence type="ECO:0000313" key="3">
    <source>
        <dbReference type="Proteomes" id="UP000218418"/>
    </source>
</evidence>
<dbReference type="PANTHER" id="PTHR36966">
    <property type="entry name" value="REP-ASSOCIATED TYROSINE TRANSPOSASE"/>
    <property type="match status" value="1"/>
</dbReference>
<dbReference type="InterPro" id="IPR036515">
    <property type="entry name" value="Transposase_17_sf"/>
</dbReference>
<feature type="domain" description="Transposase IS200-like" evidence="1">
    <location>
        <begin position="34"/>
        <end position="148"/>
    </location>
</feature>
<dbReference type="GO" id="GO:0043565">
    <property type="term" value="F:sequence-specific DNA binding"/>
    <property type="evidence" value="ECO:0007669"/>
    <property type="project" value="TreeGrafter"/>
</dbReference>
<dbReference type="SMART" id="SM01321">
    <property type="entry name" value="Y1_Tnp"/>
    <property type="match status" value="1"/>
</dbReference>
<protein>
    <recommendedName>
        <fullName evidence="1">Transposase IS200-like domain-containing protein</fullName>
    </recommendedName>
</protein>
<name>A0A1Z4LJJ5_9CYAN</name>
<reference evidence="2 3" key="1">
    <citation type="submission" date="2017-06" db="EMBL/GenBank/DDBJ databases">
        <title>Genome sequencing of cyanobaciteial culture collection at National Institute for Environmental Studies (NIES).</title>
        <authorList>
            <person name="Hirose Y."/>
            <person name="Shimura Y."/>
            <person name="Fujisawa T."/>
            <person name="Nakamura Y."/>
            <person name="Kawachi M."/>
        </authorList>
    </citation>
    <scope>NUCLEOTIDE SEQUENCE [LARGE SCALE GENOMIC DNA]</scope>
    <source>
        <strain evidence="2 3">NIES-267</strain>
    </source>
</reference>
<dbReference type="InterPro" id="IPR002686">
    <property type="entry name" value="Transposase_17"/>
</dbReference>
<sequence length="197" mass="24127">MYDYQKLNQEQKHSLIQERLKKGFPLHSPPHTIQESESYLITVTCYEHRNRINLEQRRQQLLNEIFDKFINQGIEILAWVVLPNHYHLLVKNVEFKQLSQTFRSIHGPLARQWNLEENTTGKVWCSFSDRAIRSERHYYTTLNYIHYNPVKHNWAKSPYDWVESSVHWYFEHYGREWLRNCWVEYPVRQYGKGWDDL</sequence>
<proteinExistence type="predicted"/>
<evidence type="ECO:0000259" key="1">
    <source>
        <dbReference type="SMART" id="SM01321"/>
    </source>
</evidence>
<gene>
    <name evidence="2" type="ORF">NIES267_08820</name>
</gene>
<dbReference type="EMBL" id="AP018227">
    <property type="protein sequence ID" value="BAY81406.1"/>
    <property type="molecule type" value="Genomic_DNA"/>
</dbReference>
<accession>A0A1Z4LJJ5</accession>
<evidence type="ECO:0000313" key="2">
    <source>
        <dbReference type="EMBL" id="BAY81406.1"/>
    </source>
</evidence>
<dbReference type="Pfam" id="PF01797">
    <property type="entry name" value="Y1_Tnp"/>
    <property type="match status" value="1"/>
</dbReference>
<dbReference type="InterPro" id="IPR052715">
    <property type="entry name" value="RAYT_transposase"/>
</dbReference>
<dbReference type="AlphaFoldDB" id="A0A1Z4LJJ5"/>
<dbReference type="NCBIfam" id="NF047646">
    <property type="entry name" value="REP_Tyr_transpos"/>
    <property type="match status" value="1"/>
</dbReference>
<dbReference type="Proteomes" id="UP000218418">
    <property type="component" value="Chromosome"/>
</dbReference>
<dbReference type="SUPFAM" id="SSF143422">
    <property type="entry name" value="Transposase IS200-like"/>
    <property type="match status" value="1"/>
</dbReference>
<dbReference type="PANTHER" id="PTHR36966:SF1">
    <property type="entry name" value="REP-ASSOCIATED TYROSINE TRANSPOSASE"/>
    <property type="match status" value="1"/>
</dbReference>
<dbReference type="GO" id="GO:0004803">
    <property type="term" value="F:transposase activity"/>
    <property type="evidence" value="ECO:0007669"/>
    <property type="project" value="InterPro"/>
</dbReference>
<dbReference type="GO" id="GO:0006313">
    <property type="term" value="P:DNA transposition"/>
    <property type="evidence" value="ECO:0007669"/>
    <property type="project" value="InterPro"/>
</dbReference>
<organism evidence="2 3">
    <name type="scientific">Calothrix parasitica NIES-267</name>
    <dbReference type="NCBI Taxonomy" id="1973488"/>
    <lineage>
        <taxon>Bacteria</taxon>
        <taxon>Bacillati</taxon>
        <taxon>Cyanobacteriota</taxon>
        <taxon>Cyanophyceae</taxon>
        <taxon>Nostocales</taxon>
        <taxon>Calotrichaceae</taxon>
        <taxon>Calothrix</taxon>
    </lineage>
</organism>